<dbReference type="InterPro" id="IPR011059">
    <property type="entry name" value="Metal-dep_hydrolase_composite"/>
</dbReference>
<dbReference type="EC" id="3.5.1.82" evidence="2"/>
<feature type="domain" description="Amidohydrolase 3" evidence="1">
    <location>
        <begin position="46"/>
        <end position="147"/>
    </location>
</feature>
<proteinExistence type="predicted"/>
<name>A0A645EBI3_9ZZZZ</name>
<protein>
    <submittedName>
        <fullName evidence="2">N-acyl-D-glutamate deacylase</fullName>
        <ecNumber evidence="2">3.5.1.82</ecNumber>
    </submittedName>
</protein>
<accession>A0A645EBI3</accession>
<keyword evidence="2" id="KW-0378">Hydrolase</keyword>
<dbReference type="GO" id="GO:0047421">
    <property type="term" value="F:N-acyl-D-glutamate deacylase activity"/>
    <property type="evidence" value="ECO:0007669"/>
    <property type="project" value="UniProtKB-EC"/>
</dbReference>
<comment type="caution">
    <text evidence="2">The sequence shown here is derived from an EMBL/GenBank/DDBJ whole genome shotgun (WGS) entry which is preliminary data.</text>
</comment>
<dbReference type="SUPFAM" id="SSF51338">
    <property type="entry name" value="Composite domain of metallo-dependent hydrolases"/>
    <property type="match status" value="1"/>
</dbReference>
<dbReference type="SUPFAM" id="SSF51556">
    <property type="entry name" value="Metallo-dependent hydrolases"/>
    <property type="match status" value="1"/>
</dbReference>
<evidence type="ECO:0000259" key="1">
    <source>
        <dbReference type="Pfam" id="PF07969"/>
    </source>
</evidence>
<dbReference type="InterPro" id="IPR032466">
    <property type="entry name" value="Metal_Hydrolase"/>
</dbReference>
<dbReference type="Pfam" id="PF07969">
    <property type="entry name" value="Amidohydro_3"/>
    <property type="match status" value="1"/>
</dbReference>
<evidence type="ECO:0000313" key="2">
    <source>
        <dbReference type="EMBL" id="MPM99200.1"/>
    </source>
</evidence>
<reference evidence="2" key="1">
    <citation type="submission" date="2019-08" db="EMBL/GenBank/DDBJ databases">
        <authorList>
            <person name="Kucharzyk K."/>
            <person name="Murdoch R.W."/>
            <person name="Higgins S."/>
            <person name="Loffler F."/>
        </authorList>
    </citation>
    <scope>NUCLEOTIDE SEQUENCE</scope>
</reference>
<dbReference type="Gene3D" id="3.20.20.140">
    <property type="entry name" value="Metal-dependent hydrolases"/>
    <property type="match status" value="1"/>
</dbReference>
<gene>
    <name evidence="2" type="primary">dag_6</name>
    <name evidence="2" type="ORF">SDC9_146391</name>
</gene>
<organism evidence="2">
    <name type="scientific">bioreactor metagenome</name>
    <dbReference type="NCBI Taxonomy" id="1076179"/>
    <lineage>
        <taxon>unclassified sequences</taxon>
        <taxon>metagenomes</taxon>
        <taxon>ecological metagenomes</taxon>
    </lineage>
</organism>
<sequence length="165" mass="17966">MTGGKYQGQRCNEEIFNEVRSKTPNILAVAHVMREKEVDAALVHPRVVLASDGILVDGSGHPRAAGTFPRFIHTYVKQKKLLSLYEAVAKMTAQPAKRVNINKGHLSVGADADITIFDFEAIKDMADFNKPLSSPQGIQWVLIGGEVAVQDGVINSNRLGSSIRV</sequence>
<dbReference type="InterPro" id="IPR013108">
    <property type="entry name" value="Amidohydro_3"/>
</dbReference>
<dbReference type="AlphaFoldDB" id="A0A645EBI3"/>
<dbReference type="EMBL" id="VSSQ01045305">
    <property type="protein sequence ID" value="MPM99200.1"/>
    <property type="molecule type" value="Genomic_DNA"/>
</dbReference>